<comment type="cofactor">
    <cofactor evidence="1">
        <name>Zn(2+)</name>
        <dbReference type="ChEBI" id="CHEBI:29105"/>
    </cofactor>
</comment>
<reference evidence="12" key="1">
    <citation type="submission" date="2011-01" db="EMBL/GenBank/DDBJ databases">
        <title>Complete sequence of chromosome of Acidobacterium sp. MP5ACTX9.</title>
        <authorList>
            <consortium name="US DOE Joint Genome Institute"/>
            <person name="Lucas S."/>
            <person name="Copeland A."/>
            <person name="Lapidus A."/>
            <person name="Cheng J.-F."/>
            <person name="Goodwin L."/>
            <person name="Pitluck S."/>
            <person name="Teshima H."/>
            <person name="Detter J.C."/>
            <person name="Han C."/>
            <person name="Tapia R."/>
            <person name="Land M."/>
            <person name="Hauser L."/>
            <person name="Kyrpides N."/>
            <person name="Ivanova N."/>
            <person name="Ovchinnikova G."/>
            <person name="Pagani I."/>
            <person name="Rawat S.R."/>
            <person name="Mannisto M."/>
            <person name="Haggblom M.M."/>
            <person name="Woyke T."/>
        </authorList>
    </citation>
    <scope>NUCLEOTIDE SEQUENCE [LARGE SCALE GENOMIC DNA]</scope>
    <source>
        <strain evidence="12">MP5ACTX9</strain>
    </source>
</reference>
<evidence type="ECO:0000313" key="12">
    <source>
        <dbReference type="Proteomes" id="UP000000343"/>
    </source>
</evidence>
<dbReference type="eggNOG" id="COG1994">
    <property type="taxonomic scope" value="Bacteria"/>
</dbReference>
<evidence type="ECO:0000256" key="3">
    <source>
        <dbReference type="ARBA" id="ARBA00022670"/>
    </source>
</evidence>
<feature type="region of interest" description="Disordered" evidence="8">
    <location>
        <begin position="168"/>
        <end position="190"/>
    </location>
</feature>
<dbReference type="Proteomes" id="UP000000343">
    <property type="component" value="Chromosome"/>
</dbReference>
<dbReference type="KEGG" id="acm:AciX9_2854"/>
<dbReference type="PANTHER" id="PTHR39188:SF3">
    <property type="entry name" value="STAGE IV SPORULATION PROTEIN FB"/>
    <property type="match status" value="1"/>
</dbReference>
<evidence type="ECO:0000256" key="2">
    <source>
        <dbReference type="ARBA" id="ARBA00007931"/>
    </source>
</evidence>
<evidence type="ECO:0000256" key="8">
    <source>
        <dbReference type="SAM" id="MobiDB-lite"/>
    </source>
</evidence>
<name>E8WYH1_GRATM</name>
<dbReference type="STRING" id="1198114.AciX9_2854"/>
<keyword evidence="9" id="KW-0472">Membrane</keyword>
<keyword evidence="3" id="KW-0645">Protease</keyword>
<gene>
    <name evidence="11" type="ordered locus">AciX9_2854</name>
</gene>
<keyword evidence="9" id="KW-0812">Transmembrane</keyword>
<feature type="transmembrane region" description="Helical" evidence="9">
    <location>
        <begin position="99"/>
        <end position="121"/>
    </location>
</feature>
<organism evidence="12">
    <name type="scientific">Granulicella tundricola (strain ATCC BAA-1859 / DSM 23138 / MP5ACTX9)</name>
    <dbReference type="NCBI Taxonomy" id="1198114"/>
    <lineage>
        <taxon>Bacteria</taxon>
        <taxon>Pseudomonadati</taxon>
        <taxon>Acidobacteriota</taxon>
        <taxon>Terriglobia</taxon>
        <taxon>Terriglobales</taxon>
        <taxon>Acidobacteriaceae</taxon>
        <taxon>Granulicella</taxon>
    </lineage>
</organism>
<dbReference type="AlphaFoldDB" id="E8WYH1"/>
<evidence type="ECO:0000256" key="9">
    <source>
        <dbReference type="SAM" id="Phobius"/>
    </source>
</evidence>
<dbReference type="Pfam" id="PF00571">
    <property type="entry name" value="CBS"/>
    <property type="match status" value="2"/>
</dbReference>
<dbReference type="OrthoDB" id="9800627at2"/>
<feature type="transmembrane region" description="Helical" evidence="9">
    <location>
        <begin position="208"/>
        <end position="226"/>
    </location>
</feature>
<dbReference type="GO" id="GO:0008237">
    <property type="term" value="F:metallopeptidase activity"/>
    <property type="evidence" value="ECO:0007669"/>
    <property type="project" value="UniProtKB-KW"/>
</dbReference>
<feature type="transmembrane region" description="Helical" evidence="9">
    <location>
        <begin position="44"/>
        <end position="68"/>
    </location>
</feature>
<proteinExistence type="inferred from homology"/>
<sequence>MLAWSISIGRVFGVHIRLHAFFLLLLFLCLTWSSYIEANILRGFALWLLLILAVVLREIARALAAAWFSLDLRGVLLLPTGGILSFAGAGPSPRIQRRMALVGPITNAVAGLLFAAIILTISPHLQLIEPRWVTPQHLLRTLVWLNILLAAVNLLPAWPLDAGRALRTRTPRPESSQNLDPSSPKPQPTRLARIRPSAFLPQNASTRLFASLGSSIAIFLLLMGAFNRNPWLIMAGVAIFIGAQIERQGVLLQTGLDQVLVKDVMLTDFSVLSASATLEDALEHARHSLQDVFPVVRGVTFVGAISRQTILDALDSGPNSYIQGLMSRTFQIAAPTEPLPAAISRISGQNAQLVPILEGDRIVGILTPQNLSRAMSILPRKPLTSARQSES</sequence>
<keyword evidence="4" id="KW-0378">Hydrolase</keyword>
<dbReference type="Gene3D" id="3.10.580.10">
    <property type="entry name" value="CBS-domain"/>
    <property type="match status" value="1"/>
</dbReference>
<dbReference type="GO" id="GO:0006508">
    <property type="term" value="P:proteolysis"/>
    <property type="evidence" value="ECO:0007669"/>
    <property type="project" value="UniProtKB-KW"/>
</dbReference>
<dbReference type="HOGENOM" id="CLU_037123_1_1_0"/>
<dbReference type="PROSITE" id="PS51371">
    <property type="entry name" value="CBS"/>
    <property type="match status" value="1"/>
</dbReference>
<dbReference type="eggNOG" id="COG0517">
    <property type="taxonomic scope" value="Bacteria"/>
</dbReference>
<dbReference type="InterPro" id="IPR000644">
    <property type="entry name" value="CBS_dom"/>
</dbReference>
<protein>
    <submittedName>
        <fullName evidence="11">CBS domain containing protein</fullName>
    </submittedName>
</protein>
<feature type="domain" description="CBS" evidence="10">
    <location>
        <begin position="265"/>
        <end position="321"/>
    </location>
</feature>
<evidence type="ECO:0000256" key="6">
    <source>
        <dbReference type="ARBA" id="ARBA00023049"/>
    </source>
</evidence>
<evidence type="ECO:0000256" key="5">
    <source>
        <dbReference type="ARBA" id="ARBA00022833"/>
    </source>
</evidence>
<dbReference type="PaxDb" id="1198114-AciX9_2854"/>
<dbReference type="RefSeq" id="WP_013581192.1">
    <property type="nucleotide sequence ID" value="NC_015064.1"/>
</dbReference>
<evidence type="ECO:0000259" key="10">
    <source>
        <dbReference type="PROSITE" id="PS51371"/>
    </source>
</evidence>
<evidence type="ECO:0000256" key="1">
    <source>
        <dbReference type="ARBA" id="ARBA00001947"/>
    </source>
</evidence>
<keyword evidence="7" id="KW-0129">CBS domain</keyword>
<feature type="transmembrane region" description="Helical" evidence="9">
    <location>
        <begin position="12"/>
        <end position="32"/>
    </location>
</feature>
<dbReference type="PANTHER" id="PTHR39188">
    <property type="entry name" value="MEMBRANE-ASSOCIATED ZINC METALLOPROTEASE M50B"/>
    <property type="match status" value="1"/>
</dbReference>
<evidence type="ECO:0000256" key="4">
    <source>
        <dbReference type="ARBA" id="ARBA00022801"/>
    </source>
</evidence>
<evidence type="ECO:0000313" key="11">
    <source>
        <dbReference type="EMBL" id="ADW69877.1"/>
    </source>
</evidence>
<dbReference type="SUPFAM" id="SSF54631">
    <property type="entry name" value="CBS-domain pair"/>
    <property type="match status" value="1"/>
</dbReference>
<evidence type="ECO:0000256" key="7">
    <source>
        <dbReference type="PROSITE-ProRule" id="PRU00703"/>
    </source>
</evidence>
<dbReference type="InterPro" id="IPR046342">
    <property type="entry name" value="CBS_dom_sf"/>
</dbReference>
<feature type="transmembrane region" description="Helical" evidence="9">
    <location>
        <begin position="74"/>
        <end position="92"/>
    </location>
</feature>
<keyword evidence="12" id="KW-1185">Reference proteome</keyword>
<keyword evidence="5" id="KW-0862">Zinc</keyword>
<comment type="similarity">
    <text evidence="2">Belongs to the peptidase M50B family.</text>
</comment>
<dbReference type="EMBL" id="CP002480">
    <property type="protein sequence ID" value="ADW69877.1"/>
    <property type="molecule type" value="Genomic_DNA"/>
</dbReference>
<accession>E8WYH1</accession>
<keyword evidence="6" id="KW-0482">Metalloprotease</keyword>
<keyword evidence="9" id="KW-1133">Transmembrane helix</keyword>
<feature type="transmembrane region" description="Helical" evidence="9">
    <location>
        <begin position="141"/>
        <end position="160"/>
    </location>
</feature>